<dbReference type="Gene3D" id="3.90.550.10">
    <property type="entry name" value="Spore Coat Polysaccharide Biosynthesis Protein SpsA, Chain A"/>
    <property type="match status" value="1"/>
</dbReference>
<evidence type="ECO:0000256" key="3">
    <source>
        <dbReference type="ARBA" id="ARBA00022679"/>
    </source>
</evidence>
<protein>
    <submittedName>
        <fullName evidence="12">Glycosyltransferase</fullName>
        <ecNumber evidence="12">2.4.-.-</ecNumber>
    </submittedName>
</protein>
<evidence type="ECO:0000256" key="10">
    <source>
        <dbReference type="SAM" id="Phobius"/>
    </source>
</evidence>
<dbReference type="PANTHER" id="PTHR43867">
    <property type="entry name" value="CELLULOSE SYNTHASE CATALYTIC SUBUNIT A [UDP-FORMING]"/>
    <property type="match status" value="1"/>
</dbReference>
<keyword evidence="3 12" id="KW-0808">Transferase</keyword>
<dbReference type="GO" id="GO:0005886">
    <property type="term" value="C:plasma membrane"/>
    <property type="evidence" value="ECO:0007669"/>
    <property type="project" value="TreeGrafter"/>
</dbReference>
<dbReference type="InterPro" id="IPR050321">
    <property type="entry name" value="Glycosyltr_2/OpgH_subfam"/>
</dbReference>
<dbReference type="SUPFAM" id="SSF53448">
    <property type="entry name" value="Nucleotide-diphospho-sugar transferases"/>
    <property type="match status" value="1"/>
</dbReference>
<reference evidence="12" key="1">
    <citation type="submission" date="2022-03" db="EMBL/GenBank/DDBJ databases">
        <title>Gramella crocea sp. nov., isolated from activated sludge of a seafood processing plant.</title>
        <authorList>
            <person name="Zhang X."/>
        </authorList>
    </citation>
    <scope>NUCLEOTIDE SEQUENCE</scope>
    <source>
        <strain evidence="12">YJ019</strain>
    </source>
</reference>
<dbReference type="SUPFAM" id="SSF51445">
    <property type="entry name" value="(Trans)glycosidases"/>
    <property type="match status" value="2"/>
</dbReference>
<evidence type="ECO:0000313" key="13">
    <source>
        <dbReference type="Proteomes" id="UP001139226"/>
    </source>
</evidence>
<evidence type="ECO:0000256" key="2">
    <source>
        <dbReference type="ARBA" id="ARBA00022676"/>
    </source>
</evidence>
<organism evidence="12 13">
    <name type="scientific">Christiangramia lutea</name>
    <dbReference type="NCBI Taxonomy" id="1607951"/>
    <lineage>
        <taxon>Bacteria</taxon>
        <taxon>Pseudomonadati</taxon>
        <taxon>Bacteroidota</taxon>
        <taxon>Flavobacteriia</taxon>
        <taxon>Flavobacteriales</taxon>
        <taxon>Flavobacteriaceae</taxon>
        <taxon>Christiangramia</taxon>
    </lineage>
</organism>
<evidence type="ECO:0000256" key="1">
    <source>
        <dbReference type="ARBA" id="ARBA00004141"/>
    </source>
</evidence>
<evidence type="ECO:0000256" key="9">
    <source>
        <dbReference type="PROSITE-ProRule" id="PRU01100"/>
    </source>
</evidence>
<dbReference type="AlphaFoldDB" id="A0A9X1V5E1"/>
<evidence type="ECO:0000259" key="11">
    <source>
        <dbReference type="PROSITE" id="PS51764"/>
    </source>
</evidence>
<comment type="subcellular location">
    <subcellularLocation>
        <location evidence="1">Membrane</location>
        <topology evidence="1">Multi-pass membrane protein</topology>
    </subcellularLocation>
</comment>
<keyword evidence="6 10" id="KW-1133">Transmembrane helix</keyword>
<proteinExistence type="inferred from homology"/>
<dbReference type="Pfam" id="PF13641">
    <property type="entry name" value="Glyco_tranf_2_3"/>
    <property type="match status" value="1"/>
</dbReference>
<keyword evidence="4 10" id="KW-0812">Transmembrane</keyword>
<evidence type="ECO:0000313" key="12">
    <source>
        <dbReference type="EMBL" id="MCH4824001.1"/>
    </source>
</evidence>
<name>A0A9X1V5E1_9FLAO</name>
<feature type="transmembrane region" description="Helical" evidence="10">
    <location>
        <begin position="331"/>
        <end position="352"/>
    </location>
</feature>
<comment type="similarity">
    <text evidence="9">Belongs to the glycosyl hydrolase 26 family.</text>
</comment>
<dbReference type="RefSeq" id="WP_240714160.1">
    <property type="nucleotide sequence ID" value="NZ_JAKVTV010000004.1"/>
</dbReference>
<keyword evidence="8 9" id="KW-0326">Glycosidase</keyword>
<sequence>MRNNIKAPTTNENRVIKFLILLGIVSILNFLYFFLDRESWGNTFLFILLSISLFYGILKKIYLWYNYSNISIPKKPDKKQDFTVDVLTTYFPGEPYQMIITTLEAIIKIKYPHETFLCDEANDPYLKDFCKSHGIHHVTRNNRVDAKAGNINNALRKVAKGDITVILDPDHIPDPDFLDQVIPYFSDPEIGFVQTVQGYYNIKETLVARGAAEQTFQFYGPMMMTLNSYGSVNAIGANCVFRRSALDSIGGHAPGLCEDMHTAMKLYSRNWKAVYLPKILAQGLAPSNLTSYFKQQLKWARGTFDLLFKVYPKLFNKFSLRQKIHFGILPLHYLSGLITLLNFIIPIISLLFSITPWKGNVIDFGLALLPMVGSSILIRTYIQKWVIQRKERGFHLIGGLLEINTWWIYLLGFFYTILNKNIPYLPTPKENEFATNYRIIIPNSIVALISVIAVFIGLSNDYTPFTMVMSGFAIFNAIIMLLGIYLTIKTTNENNILRNNLRKDLVAKLNSLRIKTLKAGNSLFTVTRFTALPILLIVLITSVWLKQQKDGKRWDDISAQYYQPESGSYLGIYHPDRDTGVVNLSEIKKIEKEQQLDFNIISFYLSWDKNAKNNFPEKLLKSIKAENAIPMITWEPWLKEKNTENSRKGQESILKRIANGEYDSYINTFGKQLAEFDEPVYLRFAHEFDNPQYPWSKTKGNLEEEFKLAWKHVYNLLKSQGAYKIMMVWNPWKFENMNKFYPGDEYVDWVGFTLLNYAKLNKRGKTVAFEKLYKEFHDKLYWFTRKPVMLAEFGSVKSSNSNEQSNWLRNSSEILRNEFEEVKAVVMFNSAYDNNIPEGKVYLEEYIDWTTDSIGLFSEYQGSISYRKPDTRNRISTNNRLKFKKYPRGVRYKKGLNWKDNYYVLSRKTLLKDFRLMKKVGINTILYPGGNVYDHNTLKYSQRNNINIMYDFQTFEPVDFINNEAVVTEMEEEILEKVKNLNNHENITGYSFNLRLEDYYNKPLLFEQQQAMVDWYTQLFPKIKLYSPSTPVVLNIELNSETRYILSELNKYVPADYFGLVVRDTAYLDKTIDLATKEKIPLLITSISPEFLDQININQSTAILENWQDERFTNKLSYDGMLDFEGRKKSNLRTISENWGKNNLTESELKLGILKPAVPLLAIGNEKATYHAVLYFNNSWHHENNLDKDLRYEWTLIKTDTFSNPLALKKLGNGPKITLNVPQDYENYRLLLTVTSPAEEYVLRKLISLNIPLKTKEVDDDE</sequence>
<feature type="transmembrane region" description="Helical" evidence="10">
    <location>
        <begin position="437"/>
        <end position="458"/>
    </location>
</feature>
<evidence type="ECO:0000256" key="7">
    <source>
        <dbReference type="ARBA" id="ARBA00023136"/>
    </source>
</evidence>
<feature type="transmembrane region" description="Helical" evidence="10">
    <location>
        <begin position="394"/>
        <end position="417"/>
    </location>
</feature>
<feature type="transmembrane region" description="Helical" evidence="10">
    <location>
        <begin position="465"/>
        <end position="488"/>
    </location>
</feature>
<dbReference type="PROSITE" id="PS51764">
    <property type="entry name" value="GH26"/>
    <property type="match status" value="1"/>
</dbReference>
<dbReference type="Gene3D" id="3.20.20.80">
    <property type="entry name" value="Glycosidases"/>
    <property type="match status" value="2"/>
</dbReference>
<dbReference type="GO" id="GO:0004553">
    <property type="term" value="F:hydrolase activity, hydrolyzing O-glycosyl compounds"/>
    <property type="evidence" value="ECO:0007669"/>
    <property type="project" value="InterPro"/>
</dbReference>
<dbReference type="PANTHER" id="PTHR43867:SF2">
    <property type="entry name" value="CELLULOSE SYNTHASE CATALYTIC SUBUNIT A [UDP-FORMING]"/>
    <property type="match status" value="1"/>
</dbReference>
<feature type="transmembrane region" description="Helical" evidence="10">
    <location>
        <begin position="15"/>
        <end position="34"/>
    </location>
</feature>
<feature type="domain" description="GH26" evidence="11">
    <location>
        <begin position="551"/>
        <end position="859"/>
    </location>
</feature>
<feature type="transmembrane region" description="Helical" evidence="10">
    <location>
        <begin position="526"/>
        <end position="545"/>
    </location>
</feature>
<dbReference type="Pfam" id="PF02156">
    <property type="entry name" value="Glyco_hydro_26"/>
    <property type="match status" value="1"/>
</dbReference>
<keyword evidence="7 10" id="KW-0472">Membrane</keyword>
<evidence type="ECO:0000256" key="8">
    <source>
        <dbReference type="ARBA" id="ARBA00023295"/>
    </source>
</evidence>
<keyword evidence="13" id="KW-1185">Reference proteome</keyword>
<feature type="active site" description="Nucleophile" evidence="9">
    <location>
        <position position="792"/>
    </location>
</feature>
<accession>A0A9X1V5E1</accession>
<keyword evidence="2 12" id="KW-0328">Glycosyltransferase</keyword>
<evidence type="ECO:0000256" key="6">
    <source>
        <dbReference type="ARBA" id="ARBA00022989"/>
    </source>
</evidence>
<dbReference type="EC" id="2.4.-.-" evidence="12"/>
<dbReference type="Proteomes" id="UP001139226">
    <property type="component" value="Unassembled WGS sequence"/>
</dbReference>
<dbReference type="InterPro" id="IPR017853">
    <property type="entry name" value="GH"/>
</dbReference>
<dbReference type="GO" id="GO:0016758">
    <property type="term" value="F:hexosyltransferase activity"/>
    <property type="evidence" value="ECO:0007669"/>
    <property type="project" value="TreeGrafter"/>
</dbReference>
<gene>
    <name evidence="12" type="ORF">ML462_12550</name>
</gene>
<feature type="transmembrane region" description="Helical" evidence="10">
    <location>
        <begin position="40"/>
        <end position="58"/>
    </location>
</feature>
<dbReference type="InterPro" id="IPR029044">
    <property type="entry name" value="Nucleotide-diphossugar_trans"/>
</dbReference>
<dbReference type="EMBL" id="JAKVTV010000004">
    <property type="protein sequence ID" value="MCH4824001.1"/>
    <property type="molecule type" value="Genomic_DNA"/>
</dbReference>
<comment type="caution">
    <text evidence="12">The sequence shown here is derived from an EMBL/GenBank/DDBJ whole genome shotgun (WGS) entry which is preliminary data.</text>
</comment>
<keyword evidence="5 9" id="KW-0378">Hydrolase</keyword>
<evidence type="ECO:0000256" key="4">
    <source>
        <dbReference type="ARBA" id="ARBA00022692"/>
    </source>
</evidence>
<evidence type="ECO:0000256" key="5">
    <source>
        <dbReference type="ARBA" id="ARBA00022801"/>
    </source>
</evidence>
<dbReference type="InterPro" id="IPR022790">
    <property type="entry name" value="GH26_dom"/>
</dbReference>
<dbReference type="CDD" id="cd06421">
    <property type="entry name" value="CESA_CelA_like"/>
    <property type="match status" value="1"/>
</dbReference>
<feature type="active site" description="Proton donor" evidence="9">
    <location>
        <position position="687"/>
    </location>
</feature>